<organism evidence="2 3">
    <name type="scientific">Ornithinimicrobium ciconiae</name>
    <dbReference type="NCBI Taxonomy" id="2594265"/>
    <lineage>
        <taxon>Bacteria</taxon>
        <taxon>Bacillati</taxon>
        <taxon>Actinomycetota</taxon>
        <taxon>Actinomycetes</taxon>
        <taxon>Micrococcales</taxon>
        <taxon>Ornithinimicrobiaceae</taxon>
        <taxon>Ornithinimicrobium</taxon>
    </lineage>
</organism>
<dbReference type="AlphaFoldDB" id="A0A516GAZ7"/>
<dbReference type="InterPro" id="IPR029068">
    <property type="entry name" value="Glyas_Bleomycin-R_OHBP_Dase"/>
</dbReference>
<accession>A0A516GAZ7</accession>
<feature type="domain" description="PhnB-like" evidence="1">
    <location>
        <begin position="4"/>
        <end position="117"/>
    </location>
</feature>
<dbReference type="OrthoDB" id="9806473at2"/>
<proteinExistence type="predicted"/>
<dbReference type="PANTHER" id="PTHR33990:SF2">
    <property type="entry name" value="PHNB-LIKE DOMAIN-CONTAINING PROTEIN"/>
    <property type="match status" value="1"/>
</dbReference>
<evidence type="ECO:0000259" key="1">
    <source>
        <dbReference type="Pfam" id="PF06983"/>
    </source>
</evidence>
<dbReference type="PIRSF" id="PIRSF021700">
    <property type="entry name" value="3_dmu_93_MTrfase"/>
    <property type="match status" value="1"/>
</dbReference>
<dbReference type="Pfam" id="PF06983">
    <property type="entry name" value="3-dmu-9_3-mt"/>
    <property type="match status" value="1"/>
</dbReference>
<dbReference type="InterPro" id="IPR028973">
    <property type="entry name" value="PhnB-like"/>
</dbReference>
<dbReference type="Proteomes" id="UP000315395">
    <property type="component" value="Chromosome"/>
</dbReference>
<gene>
    <name evidence="2" type="ORF">FNH13_10375</name>
</gene>
<dbReference type="Gene3D" id="3.10.180.10">
    <property type="entry name" value="2,3-Dihydroxybiphenyl 1,2-Dioxygenase, domain 1"/>
    <property type="match status" value="1"/>
</dbReference>
<dbReference type="RefSeq" id="WP_143783362.1">
    <property type="nucleotide sequence ID" value="NZ_CP041616.1"/>
</dbReference>
<dbReference type="SUPFAM" id="SSF54593">
    <property type="entry name" value="Glyoxalase/Bleomycin resistance protein/Dihydroxybiphenyl dioxygenase"/>
    <property type="match status" value="1"/>
</dbReference>
<dbReference type="InterPro" id="IPR009725">
    <property type="entry name" value="3_dmu_93_MTrfase"/>
</dbReference>
<name>A0A516GAZ7_9MICO</name>
<dbReference type="EMBL" id="CP041616">
    <property type="protein sequence ID" value="QDO88685.1"/>
    <property type="molecule type" value="Genomic_DNA"/>
</dbReference>
<keyword evidence="3" id="KW-1185">Reference proteome</keyword>
<sequence>MRPISTCLWFDTEGEEAATFYTSLIPDSRIVKVTRYTVETPSPNPVGSVLTVDFELGGRPFQALNGGPQFSFGEAISIVLPCDSQEESDHYWQALGDGGEFGPCGWLKDKYGLSWQIYPAELDDLVEDPDTERAKAAMETMLTQSRIDIAQITAAMDQIGSP</sequence>
<reference evidence="2 3" key="1">
    <citation type="submission" date="2019-07" db="EMBL/GenBank/DDBJ databases">
        <title>complete genome sequencing of Ornithinimicrobium sp. H23M54.</title>
        <authorList>
            <person name="Bae J.-W."/>
            <person name="Lee S.-Y."/>
        </authorList>
    </citation>
    <scope>NUCLEOTIDE SEQUENCE [LARGE SCALE GENOMIC DNA]</scope>
    <source>
        <strain evidence="2 3">H23M54</strain>
    </source>
</reference>
<dbReference type="KEGG" id="orz:FNH13_10375"/>
<dbReference type="CDD" id="cd06588">
    <property type="entry name" value="PhnB_like"/>
    <property type="match status" value="1"/>
</dbReference>
<dbReference type="PANTHER" id="PTHR33990">
    <property type="entry name" value="PROTEIN YJDN-RELATED"/>
    <property type="match status" value="1"/>
</dbReference>
<evidence type="ECO:0000313" key="3">
    <source>
        <dbReference type="Proteomes" id="UP000315395"/>
    </source>
</evidence>
<protein>
    <submittedName>
        <fullName evidence="2">VOC family protein</fullName>
    </submittedName>
</protein>
<evidence type="ECO:0000313" key="2">
    <source>
        <dbReference type="EMBL" id="QDO88685.1"/>
    </source>
</evidence>